<dbReference type="InterPro" id="IPR036890">
    <property type="entry name" value="HATPase_C_sf"/>
</dbReference>
<dbReference type="AlphaFoldDB" id="A0A8J3QJL0"/>
<comment type="caution">
    <text evidence="1">The sequence shown here is derived from an EMBL/GenBank/DDBJ whole genome shotgun (WGS) entry which is preliminary data.</text>
</comment>
<dbReference type="EMBL" id="BONY01000124">
    <property type="protein sequence ID" value="GIH11252.1"/>
    <property type="molecule type" value="Genomic_DNA"/>
</dbReference>
<name>A0A8J3QJL0_9ACTN</name>
<reference evidence="1" key="1">
    <citation type="submission" date="2021-01" db="EMBL/GenBank/DDBJ databases">
        <title>Whole genome shotgun sequence of Rhizocola hellebori NBRC 109834.</title>
        <authorList>
            <person name="Komaki H."/>
            <person name="Tamura T."/>
        </authorList>
    </citation>
    <scope>NUCLEOTIDE SEQUENCE</scope>
    <source>
        <strain evidence="1">NBRC 109834</strain>
    </source>
</reference>
<accession>A0A8J3QJL0</accession>
<proteinExistence type="predicted"/>
<organism evidence="1 2">
    <name type="scientific">Rhizocola hellebori</name>
    <dbReference type="NCBI Taxonomy" id="1392758"/>
    <lineage>
        <taxon>Bacteria</taxon>
        <taxon>Bacillati</taxon>
        <taxon>Actinomycetota</taxon>
        <taxon>Actinomycetes</taxon>
        <taxon>Micromonosporales</taxon>
        <taxon>Micromonosporaceae</taxon>
        <taxon>Rhizocola</taxon>
    </lineage>
</organism>
<evidence type="ECO:0000313" key="2">
    <source>
        <dbReference type="Proteomes" id="UP000612899"/>
    </source>
</evidence>
<dbReference type="Proteomes" id="UP000612899">
    <property type="component" value="Unassembled WGS sequence"/>
</dbReference>
<protein>
    <submittedName>
        <fullName evidence="1">Uncharacterized protein</fullName>
    </submittedName>
</protein>
<dbReference type="Gene3D" id="3.30.565.10">
    <property type="entry name" value="Histidine kinase-like ATPase, C-terminal domain"/>
    <property type="match status" value="1"/>
</dbReference>
<evidence type="ECO:0000313" key="1">
    <source>
        <dbReference type="EMBL" id="GIH11252.1"/>
    </source>
</evidence>
<gene>
    <name evidence="1" type="ORF">Rhe02_93190</name>
</gene>
<keyword evidence="2" id="KW-1185">Reference proteome</keyword>
<sequence length="164" mass="17504">MLEGRLGLLSVVVSQQQMIQRASTALVDDVVDVTVPADGGWLGILRTATAGMAARLGFPGDKIEDLRIAVDEACAMLLVLTQPNGDLHCRFEISVEVLTVAISARIRPGSRLPDPSSFGWRVLSGLTSQAWTEQEGDMATIRLACERPVSNQDTSSAKDAIGGR</sequence>